<evidence type="ECO:0000313" key="3">
    <source>
        <dbReference type="Proteomes" id="UP001165427"/>
    </source>
</evidence>
<sequence length="198" mass="21887">MNFKHHLETAWRLTLKNIVPLILMTLVMTLVTVFSFGLLGMVVLAGYCQAILLMIRENRTPAIGDLFSQMHLFLPLLVFAILLIIASAIGFSLFYLPGIAVLCAVTFACLYMLPLMTDRKMKLQDAIQQSWQMAVRGNIADHVVVVILYIGFLAIGGSVFLGTLLTQPFATVFVLSVYLERTAAEETPVTNAGDTNPY</sequence>
<organism evidence="2 3">
    <name type="scientific">Desulfatitalea alkaliphila</name>
    <dbReference type="NCBI Taxonomy" id="2929485"/>
    <lineage>
        <taxon>Bacteria</taxon>
        <taxon>Pseudomonadati</taxon>
        <taxon>Thermodesulfobacteriota</taxon>
        <taxon>Desulfobacteria</taxon>
        <taxon>Desulfobacterales</taxon>
        <taxon>Desulfosarcinaceae</taxon>
        <taxon>Desulfatitalea</taxon>
    </lineage>
</organism>
<keyword evidence="1" id="KW-1133">Transmembrane helix</keyword>
<accession>A0AA41R662</accession>
<evidence type="ECO:0000313" key="2">
    <source>
        <dbReference type="EMBL" id="MCJ8502402.1"/>
    </source>
</evidence>
<keyword evidence="1" id="KW-0472">Membrane</keyword>
<evidence type="ECO:0000256" key="1">
    <source>
        <dbReference type="SAM" id="Phobius"/>
    </source>
</evidence>
<reference evidence="2" key="1">
    <citation type="submission" date="2022-04" db="EMBL/GenBank/DDBJ databases">
        <title>Desulfatitalea alkaliphila sp. nov., a novel anaerobic sulfate-reducing bacterium isolated from terrestrial mud volcano, Taman Peninsula, Russia.</title>
        <authorList>
            <person name="Khomyakova M.A."/>
            <person name="Merkel A.Y."/>
            <person name="Slobodkin A.I."/>
        </authorList>
    </citation>
    <scope>NUCLEOTIDE SEQUENCE</scope>
    <source>
        <strain evidence="2">M08but</strain>
    </source>
</reference>
<dbReference type="AlphaFoldDB" id="A0AA41R662"/>
<name>A0AA41R662_9BACT</name>
<feature type="transmembrane region" description="Helical" evidence="1">
    <location>
        <begin position="66"/>
        <end position="88"/>
    </location>
</feature>
<feature type="transmembrane region" description="Helical" evidence="1">
    <location>
        <begin position="94"/>
        <end position="113"/>
    </location>
</feature>
<comment type="caution">
    <text evidence="2">The sequence shown here is derived from an EMBL/GenBank/DDBJ whole genome shotgun (WGS) entry which is preliminary data.</text>
</comment>
<protein>
    <recommendedName>
        <fullName evidence="4">Glycerophosphoryl diester phosphodiesterase membrane domain-containing protein</fullName>
    </recommendedName>
</protein>
<evidence type="ECO:0008006" key="4">
    <source>
        <dbReference type="Google" id="ProtNLM"/>
    </source>
</evidence>
<gene>
    <name evidence="2" type="ORF">MRX98_17630</name>
</gene>
<keyword evidence="1" id="KW-0812">Transmembrane</keyword>
<keyword evidence="3" id="KW-1185">Reference proteome</keyword>
<feature type="transmembrane region" description="Helical" evidence="1">
    <location>
        <begin position="21"/>
        <end position="54"/>
    </location>
</feature>
<dbReference type="EMBL" id="JALJRB010000025">
    <property type="protein sequence ID" value="MCJ8502402.1"/>
    <property type="molecule type" value="Genomic_DNA"/>
</dbReference>
<dbReference type="Proteomes" id="UP001165427">
    <property type="component" value="Unassembled WGS sequence"/>
</dbReference>
<dbReference type="RefSeq" id="WP_246913126.1">
    <property type="nucleotide sequence ID" value="NZ_JALJRB010000025.1"/>
</dbReference>
<proteinExistence type="predicted"/>
<feature type="transmembrane region" description="Helical" evidence="1">
    <location>
        <begin position="143"/>
        <end position="165"/>
    </location>
</feature>